<evidence type="ECO:0000313" key="5">
    <source>
        <dbReference type="Proteomes" id="UP001054252"/>
    </source>
</evidence>
<dbReference type="Gene3D" id="4.10.60.10">
    <property type="entry name" value="Zinc finger, CCHC-type"/>
    <property type="match status" value="5"/>
</dbReference>
<feature type="domain" description="CCHC-type" evidence="3">
    <location>
        <begin position="358"/>
        <end position="371"/>
    </location>
</feature>
<dbReference type="InterPro" id="IPR036875">
    <property type="entry name" value="Znf_CCHC_sf"/>
</dbReference>
<feature type="compositionally biased region" description="Polar residues" evidence="2">
    <location>
        <begin position="467"/>
        <end position="478"/>
    </location>
</feature>
<dbReference type="PANTHER" id="PTHR46978">
    <property type="entry name" value="ZINC KNUCKLE (CCHC-TYPE) FAMILY PROTEIN"/>
    <property type="match status" value="1"/>
</dbReference>
<dbReference type="AlphaFoldDB" id="A0AAV5LDS2"/>
<feature type="domain" description="CCHC-type" evidence="3">
    <location>
        <begin position="189"/>
        <end position="204"/>
    </location>
</feature>
<keyword evidence="5" id="KW-1185">Reference proteome</keyword>
<keyword evidence="1" id="KW-0862">Zinc</keyword>
<comment type="caution">
    <text evidence="4">The sequence shown here is derived from an EMBL/GenBank/DDBJ whole genome shotgun (WGS) entry which is preliminary data.</text>
</comment>
<protein>
    <recommendedName>
        <fullName evidence="3">CCHC-type domain-containing protein</fullName>
    </recommendedName>
</protein>
<evidence type="ECO:0000259" key="3">
    <source>
        <dbReference type="PROSITE" id="PS50158"/>
    </source>
</evidence>
<proteinExistence type="predicted"/>
<gene>
    <name evidence="4" type="ORF">SLEP1_g43382</name>
</gene>
<feature type="domain" description="CCHC-type" evidence="3">
    <location>
        <begin position="231"/>
        <end position="246"/>
    </location>
</feature>
<dbReference type="PANTHER" id="PTHR46978:SF1">
    <property type="entry name" value="ZINC KNUCKLE (CCHC-TYPE) FAMILY PROTEIN"/>
    <property type="match status" value="1"/>
</dbReference>
<reference evidence="4 5" key="1">
    <citation type="journal article" date="2021" name="Commun. Biol.">
        <title>The genome of Shorea leprosula (Dipterocarpaceae) highlights the ecological relevance of drought in aseasonal tropical rainforests.</title>
        <authorList>
            <person name="Ng K.K.S."/>
            <person name="Kobayashi M.J."/>
            <person name="Fawcett J.A."/>
            <person name="Hatakeyama M."/>
            <person name="Paape T."/>
            <person name="Ng C.H."/>
            <person name="Ang C.C."/>
            <person name="Tnah L.H."/>
            <person name="Lee C.T."/>
            <person name="Nishiyama T."/>
            <person name="Sese J."/>
            <person name="O'Brien M.J."/>
            <person name="Copetti D."/>
            <person name="Mohd Noor M.I."/>
            <person name="Ong R.C."/>
            <person name="Putra M."/>
            <person name="Sireger I.Z."/>
            <person name="Indrioko S."/>
            <person name="Kosugi Y."/>
            <person name="Izuno A."/>
            <person name="Isagi Y."/>
            <person name="Lee S.L."/>
            <person name="Shimizu K.K."/>
        </authorList>
    </citation>
    <scope>NUCLEOTIDE SEQUENCE [LARGE SCALE GENOMIC DNA]</scope>
    <source>
        <strain evidence="4">214</strain>
    </source>
</reference>
<feature type="region of interest" description="Disordered" evidence="2">
    <location>
        <begin position="1"/>
        <end position="39"/>
    </location>
</feature>
<keyword evidence="1" id="KW-0479">Metal-binding</keyword>
<sequence length="522" mass="57578">MAKRNRRKAAKLDNEEVEEDESGLSNSKSVVYLGSSDDDEANEDLSLKIVEQALLKQAAKLNESRSAEFDVQNDVTVVDLSSLSSPENQIAAAGCTGAVREEIGDMKSDSIVNKKKKKKKKTKSEKVIVANDEEDSQKVETVDKVGAPTTNTVEYVDPKAEDISDNIVLRKLLRGPRYFDLPDSGWETCYNCGEGGHMAVNCPSATKRKKPCFVCGSLDHGVRKCSKAHDCFICKKGGHHAKDCPDKYKSSFKNGKICLRCGDSGHDMFYCSNDYSHDDLKEIQCYVCKSFGHLCCANFVDTSPREVSCYRCGQLGHTGLLPSILEICLFNMESISQSCGKSRGETMEATGIVSPSLCYKCGEEGHFARECANSSKARGKSFGEIWGTTDVESPRSCYKCGGVGHFARECSNSSKVGKRRHDKENKNYLVFMSAPFDNDKAFLKKKKDHDEEKELTTPLKGKHRRNNQTSPSTPSSKGQIFALTAGGHLSGSQSSKMKISYSFSASRFNNNGSSERTSNYDW</sequence>
<evidence type="ECO:0000313" key="4">
    <source>
        <dbReference type="EMBL" id="GKV35064.1"/>
    </source>
</evidence>
<name>A0AAV5LDS2_9ROSI</name>
<organism evidence="4 5">
    <name type="scientific">Rubroshorea leprosula</name>
    <dbReference type="NCBI Taxonomy" id="152421"/>
    <lineage>
        <taxon>Eukaryota</taxon>
        <taxon>Viridiplantae</taxon>
        <taxon>Streptophyta</taxon>
        <taxon>Embryophyta</taxon>
        <taxon>Tracheophyta</taxon>
        <taxon>Spermatophyta</taxon>
        <taxon>Magnoliopsida</taxon>
        <taxon>eudicotyledons</taxon>
        <taxon>Gunneridae</taxon>
        <taxon>Pentapetalae</taxon>
        <taxon>rosids</taxon>
        <taxon>malvids</taxon>
        <taxon>Malvales</taxon>
        <taxon>Dipterocarpaceae</taxon>
        <taxon>Rubroshorea</taxon>
    </lineage>
</organism>
<dbReference type="GO" id="GO:0003676">
    <property type="term" value="F:nucleic acid binding"/>
    <property type="evidence" value="ECO:0007669"/>
    <property type="project" value="InterPro"/>
</dbReference>
<dbReference type="GO" id="GO:0008270">
    <property type="term" value="F:zinc ion binding"/>
    <property type="evidence" value="ECO:0007669"/>
    <property type="project" value="UniProtKB-KW"/>
</dbReference>
<feature type="domain" description="CCHC-type" evidence="3">
    <location>
        <begin position="397"/>
        <end position="412"/>
    </location>
</feature>
<evidence type="ECO:0000256" key="2">
    <source>
        <dbReference type="SAM" id="MobiDB-lite"/>
    </source>
</evidence>
<feature type="region of interest" description="Disordered" evidence="2">
    <location>
        <begin position="446"/>
        <end position="495"/>
    </location>
</feature>
<evidence type="ECO:0000256" key="1">
    <source>
        <dbReference type="PROSITE-ProRule" id="PRU00047"/>
    </source>
</evidence>
<dbReference type="SMART" id="SM00343">
    <property type="entry name" value="ZnF_C2HC"/>
    <property type="match status" value="7"/>
</dbReference>
<dbReference type="Pfam" id="PF00098">
    <property type="entry name" value="zf-CCHC"/>
    <property type="match status" value="3"/>
</dbReference>
<dbReference type="EMBL" id="BPVZ01000108">
    <property type="protein sequence ID" value="GKV35064.1"/>
    <property type="molecule type" value="Genomic_DNA"/>
</dbReference>
<dbReference type="Proteomes" id="UP001054252">
    <property type="component" value="Unassembled WGS sequence"/>
</dbReference>
<dbReference type="SUPFAM" id="SSF57756">
    <property type="entry name" value="Retrovirus zinc finger-like domains"/>
    <property type="match status" value="3"/>
</dbReference>
<dbReference type="InterPro" id="IPR001878">
    <property type="entry name" value="Znf_CCHC"/>
</dbReference>
<accession>A0AAV5LDS2</accession>
<dbReference type="PROSITE" id="PS50158">
    <property type="entry name" value="ZF_CCHC"/>
    <property type="match status" value="4"/>
</dbReference>
<keyword evidence="1" id="KW-0863">Zinc-finger</keyword>
<feature type="compositionally biased region" description="Basic and acidic residues" evidence="2">
    <location>
        <begin position="446"/>
        <end position="455"/>
    </location>
</feature>